<dbReference type="InterPro" id="IPR001214">
    <property type="entry name" value="SET_dom"/>
</dbReference>
<dbReference type="SUPFAM" id="SSF82199">
    <property type="entry name" value="SET domain"/>
    <property type="match status" value="1"/>
</dbReference>
<dbReference type="CDD" id="cd20071">
    <property type="entry name" value="SET_SMYD"/>
    <property type="match status" value="1"/>
</dbReference>
<proteinExistence type="predicted"/>
<keyword evidence="1" id="KW-0732">Signal</keyword>
<dbReference type="SMART" id="SM00317">
    <property type="entry name" value="SET"/>
    <property type="match status" value="1"/>
</dbReference>
<feature type="signal peptide" evidence="1">
    <location>
        <begin position="1"/>
        <end position="16"/>
    </location>
</feature>
<dbReference type="PANTHER" id="PTHR47332:SF6">
    <property type="entry name" value="SET DOMAIN-CONTAINING PROTEIN"/>
    <property type="match status" value="1"/>
</dbReference>
<evidence type="ECO:0000313" key="3">
    <source>
        <dbReference type="EMBL" id="KJZ75329.1"/>
    </source>
</evidence>
<feature type="domain" description="SET" evidence="2">
    <location>
        <begin position="129"/>
        <end position="274"/>
    </location>
</feature>
<organism evidence="3 4">
    <name type="scientific">Hirsutella minnesotensis 3608</name>
    <dbReference type="NCBI Taxonomy" id="1043627"/>
    <lineage>
        <taxon>Eukaryota</taxon>
        <taxon>Fungi</taxon>
        <taxon>Dikarya</taxon>
        <taxon>Ascomycota</taxon>
        <taxon>Pezizomycotina</taxon>
        <taxon>Sordariomycetes</taxon>
        <taxon>Hypocreomycetidae</taxon>
        <taxon>Hypocreales</taxon>
        <taxon>Ophiocordycipitaceae</taxon>
        <taxon>Hirsutella</taxon>
    </lineage>
</organism>
<evidence type="ECO:0000256" key="1">
    <source>
        <dbReference type="SAM" id="SignalP"/>
    </source>
</evidence>
<dbReference type="Pfam" id="PF00856">
    <property type="entry name" value="SET"/>
    <property type="match status" value="1"/>
</dbReference>
<name>A0A0F8A5H3_9HYPO</name>
<dbReference type="Gene3D" id="2.170.270.10">
    <property type="entry name" value="SET domain"/>
    <property type="match status" value="1"/>
</dbReference>
<dbReference type="OrthoDB" id="265717at2759"/>
<gene>
    <name evidence="3" type="ORF">HIM_05255</name>
</gene>
<sequence>MLSIIITSSLTALAAATSQQLLVAPYECPLNLLRQPECRSPTAVNRNISSEVFSSNHSSSSSSPWSFQGECFSGTESEDGEQYCVFASQSFSDGRGISIITTPERARRLEKLPAFTDKAAMARINTMTPPFEERALPGRGFGIIANKTLYRGDPIFVNTPMLILDSDAYTNVEEDEMTYLQRAAVRHLPQPLQDMFWALHHDGKMDPVKERINLNAFEFDLDDEQHYIVNPEISRTNHDCRPNAVYFFDEDNLTQYVHAATTITPGTEITITYINPLMKRDERFDQLAHTWGFNCSCSACSLHPQISAESDSRLSQMDQIEDRLSENPTGSPQLAELLISMTKQERLDAFMGTPYRLAAKAYCAEAQHWKTVEYARLALEYGLLDEGFDAESTKDMRNLIKEPQKQSCWMSRLR</sequence>
<protein>
    <recommendedName>
        <fullName evidence="2">SET domain-containing protein</fullName>
    </recommendedName>
</protein>
<evidence type="ECO:0000313" key="4">
    <source>
        <dbReference type="Proteomes" id="UP000054481"/>
    </source>
</evidence>
<dbReference type="PROSITE" id="PS50280">
    <property type="entry name" value="SET"/>
    <property type="match status" value="1"/>
</dbReference>
<dbReference type="InterPro" id="IPR053185">
    <property type="entry name" value="SET_domain_protein"/>
</dbReference>
<dbReference type="Proteomes" id="UP000054481">
    <property type="component" value="Unassembled WGS sequence"/>
</dbReference>
<reference evidence="3 4" key="1">
    <citation type="journal article" date="2014" name="Genome Biol. Evol.">
        <title>Comparative genomics and transcriptomics analyses reveal divergent lifestyle features of nematode endoparasitic fungus Hirsutella minnesotensis.</title>
        <authorList>
            <person name="Lai Y."/>
            <person name="Liu K."/>
            <person name="Zhang X."/>
            <person name="Zhang X."/>
            <person name="Li K."/>
            <person name="Wang N."/>
            <person name="Shu C."/>
            <person name="Wu Y."/>
            <person name="Wang C."/>
            <person name="Bushley K.E."/>
            <person name="Xiang M."/>
            <person name="Liu X."/>
        </authorList>
    </citation>
    <scope>NUCLEOTIDE SEQUENCE [LARGE SCALE GENOMIC DNA]</scope>
    <source>
        <strain evidence="3 4">3608</strain>
    </source>
</reference>
<evidence type="ECO:0000259" key="2">
    <source>
        <dbReference type="PROSITE" id="PS50280"/>
    </source>
</evidence>
<dbReference type="EMBL" id="KQ030518">
    <property type="protein sequence ID" value="KJZ75329.1"/>
    <property type="molecule type" value="Genomic_DNA"/>
</dbReference>
<dbReference type="PANTHER" id="PTHR47332">
    <property type="entry name" value="SET DOMAIN-CONTAINING PROTEIN 5"/>
    <property type="match status" value="1"/>
</dbReference>
<feature type="chain" id="PRO_5002526612" description="SET domain-containing protein" evidence="1">
    <location>
        <begin position="17"/>
        <end position="414"/>
    </location>
</feature>
<dbReference type="InterPro" id="IPR046341">
    <property type="entry name" value="SET_dom_sf"/>
</dbReference>
<dbReference type="AlphaFoldDB" id="A0A0F8A5H3"/>
<keyword evidence="4" id="KW-1185">Reference proteome</keyword>
<accession>A0A0F8A5H3</accession>